<comment type="caution">
    <text evidence="2">The sequence shown here is derived from an EMBL/GenBank/DDBJ whole genome shotgun (WGS) entry which is preliminary data.</text>
</comment>
<name>A0A226DVV3_FOLCA</name>
<feature type="region of interest" description="Disordered" evidence="1">
    <location>
        <begin position="1"/>
        <end position="20"/>
    </location>
</feature>
<dbReference type="InterPro" id="IPR036047">
    <property type="entry name" value="F-box-like_dom_sf"/>
</dbReference>
<protein>
    <recommendedName>
        <fullName evidence="4">F-box domain-containing protein</fullName>
    </recommendedName>
</protein>
<keyword evidence="3" id="KW-1185">Reference proteome</keyword>
<accession>A0A226DVV3</accession>
<evidence type="ECO:0000256" key="1">
    <source>
        <dbReference type="SAM" id="MobiDB-lite"/>
    </source>
</evidence>
<evidence type="ECO:0008006" key="4">
    <source>
        <dbReference type="Google" id="ProtNLM"/>
    </source>
</evidence>
<evidence type="ECO:0000313" key="2">
    <source>
        <dbReference type="EMBL" id="OXA49210.1"/>
    </source>
</evidence>
<dbReference type="SUPFAM" id="SSF81383">
    <property type="entry name" value="F-box domain"/>
    <property type="match status" value="1"/>
</dbReference>
<evidence type="ECO:0000313" key="3">
    <source>
        <dbReference type="Proteomes" id="UP000198287"/>
    </source>
</evidence>
<dbReference type="EMBL" id="LNIX01000010">
    <property type="protein sequence ID" value="OXA49210.1"/>
    <property type="molecule type" value="Genomic_DNA"/>
</dbReference>
<dbReference type="AlphaFoldDB" id="A0A226DVV3"/>
<dbReference type="Proteomes" id="UP000198287">
    <property type="component" value="Unassembled WGS sequence"/>
</dbReference>
<sequence>MEDDTIIGNNSEMDSSRPIPRPHLAVTLPEILHEIASFLPTYDLHKHVTLVSRGWEDAARKQLLARVLVDLTPKNMAGYLELAKIRGNHHKRVCLSYLNFENLSPEESKLLENFTFTGTPPITELRLDYFPHEWSIHPSVLTLFSHCPRLQFVSFSPKAFTLPTIKSPLPKDISFLKVVAFGISLPANNSKFSGLSLTNFLRLVSVFPNLKILQGRTLPHNVLEYFLSNTGSIREVSVWLNNTDGPFSIQKPSLFLTRIELQVGTLSNMRNCNVLMATFAGQVEKLKLTAECNLPWEEFNWQQCFLTINKLPRVLSKLKWLEIGVPRCSNNKGNVKKVPALGLMFPENLVYSRQFPALEKFVVSDRCGMRYMSHEEIEEEEWFEICAGFLDKYFLRGECLMVRDVRIPLPPGERVGFGLFQKLGGDENKVNSELVDCSDFFQRIATTFPNLGWEMFDGVGDSERVE</sequence>
<gene>
    <name evidence="2" type="ORF">Fcan01_15707</name>
</gene>
<proteinExistence type="predicted"/>
<reference evidence="2 3" key="1">
    <citation type="submission" date="2015-12" db="EMBL/GenBank/DDBJ databases">
        <title>The genome of Folsomia candida.</title>
        <authorList>
            <person name="Faddeeva A."/>
            <person name="Derks M.F."/>
            <person name="Anvar Y."/>
            <person name="Smit S."/>
            <person name="Van Straalen N."/>
            <person name="Roelofs D."/>
        </authorList>
    </citation>
    <scope>NUCLEOTIDE SEQUENCE [LARGE SCALE GENOMIC DNA]</scope>
    <source>
        <strain evidence="2 3">VU population</strain>
        <tissue evidence="2">Whole body</tissue>
    </source>
</reference>
<organism evidence="2 3">
    <name type="scientific">Folsomia candida</name>
    <name type="common">Springtail</name>
    <dbReference type="NCBI Taxonomy" id="158441"/>
    <lineage>
        <taxon>Eukaryota</taxon>
        <taxon>Metazoa</taxon>
        <taxon>Ecdysozoa</taxon>
        <taxon>Arthropoda</taxon>
        <taxon>Hexapoda</taxon>
        <taxon>Collembola</taxon>
        <taxon>Entomobryomorpha</taxon>
        <taxon>Isotomoidea</taxon>
        <taxon>Isotomidae</taxon>
        <taxon>Proisotominae</taxon>
        <taxon>Folsomia</taxon>
    </lineage>
</organism>